<reference evidence="1" key="1">
    <citation type="submission" date="2019-08" db="EMBL/GenBank/DDBJ databases">
        <authorList>
            <person name="Kucharzyk K."/>
            <person name="Murdoch R.W."/>
            <person name="Higgins S."/>
            <person name="Loffler F."/>
        </authorList>
    </citation>
    <scope>NUCLEOTIDE SEQUENCE</scope>
</reference>
<comment type="caution">
    <text evidence="1">The sequence shown here is derived from an EMBL/GenBank/DDBJ whole genome shotgun (WGS) entry which is preliminary data.</text>
</comment>
<organism evidence="1">
    <name type="scientific">bioreactor metagenome</name>
    <dbReference type="NCBI Taxonomy" id="1076179"/>
    <lineage>
        <taxon>unclassified sequences</taxon>
        <taxon>metagenomes</taxon>
        <taxon>ecological metagenomes</taxon>
    </lineage>
</organism>
<accession>A0A645GX52</accession>
<dbReference type="AlphaFoldDB" id="A0A645GX52"/>
<evidence type="ECO:0000313" key="1">
    <source>
        <dbReference type="EMBL" id="MPN30349.1"/>
    </source>
</evidence>
<dbReference type="EMBL" id="VSSQ01081434">
    <property type="protein sequence ID" value="MPN30349.1"/>
    <property type="molecule type" value="Genomic_DNA"/>
</dbReference>
<gene>
    <name evidence="1" type="ORF">SDC9_177820</name>
</gene>
<sequence>MAGIVGQPFGGRAIGFGCKADRPPHLDDHVRDAGTHAGNQLVELGKPLAAATVEFTHMQVQHLGAGVVAVHGFLNLLLHRDGNFAREVLRQPRRCIRSCSDDERLLIFGNQVTVEEIHDGVSVVI</sequence>
<protein>
    <submittedName>
        <fullName evidence="1">Uncharacterized protein</fullName>
    </submittedName>
</protein>
<name>A0A645GX52_9ZZZZ</name>
<proteinExistence type="predicted"/>